<keyword evidence="1" id="KW-1133">Transmembrane helix</keyword>
<reference evidence="2" key="1">
    <citation type="submission" date="2021-01" db="EMBL/GenBank/DDBJ databases">
        <authorList>
            <person name="Corre E."/>
            <person name="Pelletier E."/>
            <person name="Niang G."/>
            <person name="Scheremetjew M."/>
            <person name="Finn R."/>
            <person name="Kale V."/>
            <person name="Holt S."/>
            <person name="Cochrane G."/>
            <person name="Meng A."/>
            <person name="Brown T."/>
            <person name="Cohen L."/>
        </authorList>
    </citation>
    <scope>NUCLEOTIDE SEQUENCE</scope>
    <source>
        <strain evidence="2">CCMP127</strain>
    </source>
</reference>
<keyword evidence="1" id="KW-0472">Membrane</keyword>
<accession>A0A7S3L6B0</accession>
<name>A0A7S3L6B0_9STRA</name>
<feature type="transmembrane region" description="Helical" evidence="1">
    <location>
        <begin position="12"/>
        <end position="30"/>
    </location>
</feature>
<organism evidence="2">
    <name type="scientific">Amphora coffeiformis</name>
    <dbReference type="NCBI Taxonomy" id="265554"/>
    <lineage>
        <taxon>Eukaryota</taxon>
        <taxon>Sar</taxon>
        <taxon>Stramenopiles</taxon>
        <taxon>Ochrophyta</taxon>
        <taxon>Bacillariophyta</taxon>
        <taxon>Bacillariophyceae</taxon>
        <taxon>Bacillariophycidae</taxon>
        <taxon>Thalassiophysales</taxon>
        <taxon>Catenulaceae</taxon>
        <taxon>Amphora</taxon>
    </lineage>
</organism>
<feature type="transmembrane region" description="Helical" evidence="1">
    <location>
        <begin position="82"/>
        <end position="103"/>
    </location>
</feature>
<feature type="transmembrane region" description="Helical" evidence="1">
    <location>
        <begin position="188"/>
        <end position="214"/>
    </location>
</feature>
<keyword evidence="1" id="KW-0812">Transmembrane</keyword>
<sequence length="269" mass="30012">MSAKEVSLPMTIVLVFITHSVVNTLLLMPWNSIRCSFWNLYECNADENWILNWLAFSRFHVLILLICLARTSMGNNLFEKRLLVLCNVLMLNFVSTGIFAIDLMNKPMAVLQCIIYMLLLALSLHHLTTCNVIPLPSQLRSSSFDFRRRMPISSAALGIQCFLAMMRVSDMTLGKGREGYTGDNSSPVYRIVSHAYVNDMFFAALILGIFFMIGTVQQQKALLAGQTIVLFVWQALLAGSQGERIDSEQVKAGGVTTFLSIIISVLGVS</sequence>
<dbReference type="AlphaFoldDB" id="A0A7S3L6B0"/>
<proteinExistence type="predicted"/>
<feature type="transmembrane region" description="Helical" evidence="1">
    <location>
        <begin position="50"/>
        <end position="70"/>
    </location>
</feature>
<dbReference type="EMBL" id="HBIM01009527">
    <property type="protein sequence ID" value="CAE0410582.1"/>
    <property type="molecule type" value="Transcribed_RNA"/>
</dbReference>
<protein>
    <submittedName>
        <fullName evidence="2">Uncharacterized protein</fullName>
    </submittedName>
</protein>
<evidence type="ECO:0000256" key="1">
    <source>
        <dbReference type="SAM" id="Phobius"/>
    </source>
</evidence>
<evidence type="ECO:0000313" key="2">
    <source>
        <dbReference type="EMBL" id="CAE0410582.1"/>
    </source>
</evidence>
<feature type="transmembrane region" description="Helical" evidence="1">
    <location>
        <begin position="109"/>
        <end position="129"/>
    </location>
</feature>
<feature type="transmembrane region" description="Helical" evidence="1">
    <location>
        <begin position="150"/>
        <end position="168"/>
    </location>
</feature>
<gene>
    <name evidence="2" type="ORF">ACOF00016_LOCUS8033</name>
</gene>